<feature type="compositionally biased region" description="Low complexity" evidence="1">
    <location>
        <begin position="1805"/>
        <end position="1822"/>
    </location>
</feature>
<dbReference type="EMBL" id="BGZK01000098">
    <property type="protein sequence ID" value="GBP18509.1"/>
    <property type="molecule type" value="Genomic_DNA"/>
</dbReference>
<feature type="compositionally biased region" description="Basic and acidic residues" evidence="1">
    <location>
        <begin position="1883"/>
        <end position="1893"/>
    </location>
</feature>
<feature type="region of interest" description="Disordered" evidence="1">
    <location>
        <begin position="905"/>
        <end position="924"/>
    </location>
</feature>
<dbReference type="PANTHER" id="PTHR45858">
    <property type="entry name" value="FERM DOMAIN CONTAINING PROTEIN"/>
    <property type="match status" value="1"/>
</dbReference>
<feature type="region of interest" description="Disordered" evidence="1">
    <location>
        <begin position="959"/>
        <end position="1036"/>
    </location>
</feature>
<feature type="compositionally biased region" description="Polar residues" evidence="1">
    <location>
        <begin position="127"/>
        <end position="146"/>
    </location>
</feature>
<feature type="compositionally biased region" description="Basic and acidic residues" evidence="1">
    <location>
        <begin position="1940"/>
        <end position="1949"/>
    </location>
</feature>
<feature type="region of interest" description="Disordered" evidence="1">
    <location>
        <begin position="1059"/>
        <end position="1101"/>
    </location>
</feature>
<feature type="compositionally biased region" description="Low complexity" evidence="1">
    <location>
        <begin position="609"/>
        <end position="626"/>
    </location>
</feature>
<reference evidence="2 3" key="1">
    <citation type="journal article" date="2019" name="Commun. Biol.">
        <title>The bagworm genome reveals a unique fibroin gene that provides high tensile strength.</title>
        <authorList>
            <person name="Kono N."/>
            <person name="Nakamura H."/>
            <person name="Ohtoshi R."/>
            <person name="Tomita M."/>
            <person name="Numata K."/>
            <person name="Arakawa K."/>
        </authorList>
    </citation>
    <scope>NUCLEOTIDE SEQUENCE [LARGE SCALE GENOMIC DNA]</scope>
</reference>
<feature type="compositionally biased region" description="Basic and acidic residues" evidence="1">
    <location>
        <begin position="1857"/>
        <end position="1866"/>
    </location>
</feature>
<feature type="region of interest" description="Disordered" evidence="1">
    <location>
        <begin position="1789"/>
        <end position="1903"/>
    </location>
</feature>
<comment type="caution">
    <text evidence="2">The sequence shown here is derived from an EMBL/GenBank/DDBJ whole genome shotgun (WGS) entry which is preliminary data.</text>
</comment>
<feature type="compositionally biased region" description="Low complexity" evidence="1">
    <location>
        <begin position="772"/>
        <end position="794"/>
    </location>
</feature>
<feature type="region of interest" description="Disordered" evidence="1">
    <location>
        <begin position="700"/>
        <end position="873"/>
    </location>
</feature>
<dbReference type="Proteomes" id="UP000299102">
    <property type="component" value="Unassembled WGS sequence"/>
</dbReference>
<feature type="compositionally biased region" description="Basic and acidic residues" evidence="1">
    <location>
        <begin position="518"/>
        <end position="532"/>
    </location>
</feature>
<feature type="compositionally biased region" description="Basic and acidic residues" evidence="1">
    <location>
        <begin position="754"/>
        <end position="771"/>
    </location>
</feature>
<feature type="region of interest" description="Disordered" evidence="1">
    <location>
        <begin position="2018"/>
        <end position="2058"/>
    </location>
</feature>
<feature type="region of interest" description="Disordered" evidence="1">
    <location>
        <begin position="112"/>
        <end position="150"/>
    </location>
</feature>
<feature type="compositionally biased region" description="Low complexity" evidence="1">
    <location>
        <begin position="810"/>
        <end position="841"/>
    </location>
</feature>
<feature type="region of interest" description="Disordered" evidence="1">
    <location>
        <begin position="1"/>
        <end position="23"/>
    </location>
</feature>
<feature type="compositionally biased region" description="Low complexity" evidence="1">
    <location>
        <begin position="1470"/>
        <end position="1482"/>
    </location>
</feature>
<dbReference type="PANTHER" id="PTHR45858:SF5">
    <property type="entry name" value="MOESIN_EZRIN_RADIXIN HOMOLOG 1"/>
    <property type="match status" value="1"/>
</dbReference>
<protein>
    <submittedName>
        <fullName evidence="2">Uncharacterized protein</fullName>
    </submittedName>
</protein>
<feature type="compositionally biased region" description="Basic and acidic residues" evidence="1">
    <location>
        <begin position="842"/>
        <end position="851"/>
    </location>
</feature>
<feature type="region of interest" description="Disordered" evidence="1">
    <location>
        <begin position="460"/>
        <end position="564"/>
    </location>
</feature>
<proteinExistence type="predicted"/>
<feature type="compositionally biased region" description="Polar residues" evidence="1">
    <location>
        <begin position="1836"/>
        <end position="1854"/>
    </location>
</feature>
<evidence type="ECO:0000313" key="3">
    <source>
        <dbReference type="Proteomes" id="UP000299102"/>
    </source>
</evidence>
<dbReference type="OrthoDB" id="9990815at2759"/>
<feature type="compositionally biased region" description="Low complexity" evidence="1">
    <location>
        <begin position="858"/>
        <end position="871"/>
    </location>
</feature>
<feature type="region of interest" description="Disordered" evidence="1">
    <location>
        <begin position="1920"/>
        <end position="1970"/>
    </location>
</feature>
<name>A0A4C1TWV3_EUMVA</name>
<feature type="compositionally biased region" description="Basic residues" evidence="1">
    <location>
        <begin position="1867"/>
        <end position="1882"/>
    </location>
</feature>
<accession>A0A4C1TWV3</accession>
<feature type="region of interest" description="Disordered" evidence="1">
    <location>
        <begin position="380"/>
        <end position="402"/>
    </location>
</feature>
<organism evidence="2 3">
    <name type="scientific">Eumeta variegata</name>
    <name type="common">Bagworm moth</name>
    <name type="synonym">Eumeta japonica</name>
    <dbReference type="NCBI Taxonomy" id="151549"/>
    <lineage>
        <taxon>Eukaryota</taxon>
        <taxon>Metazoa</taxon>
        <taxon>Ecdysozoa</taxon>
        <taxon>Arthropoda</taxon>
        <taxon>Hexapoda</taxon>
        <taxon>Insecta</taxon>
        <taxon>Pterygota</taxon>
        <taxon>Neoptera</taxon>
        <taxon>Endopterygota</taxon>
        <taxon>Lepidoptera</taxon>
        <taxon>Glossata</taxon>
        <taxon>Ditrysia</taxon>
        <taxon>Tineoidea</taxon>
        <taxon>Psychidae</taxon>
        <taxon>Oiketicinae</taxon>
        <taxon>Eumeta</taxon>
    </lineage>
</organism>
<feature type="compositionally biased region" description="Low complexity" evidence="1">
    <location>
        <begin position="2032"/>
        <end position="2041"/>
    </location>
</feature>
<feature type="compositionally biased region" description="Polar residues" evidence="1">
    <location>
        <begin position="2163"/>
        <end position="2172"/>
    </location>
</feature>
<feature type="compositionally biased region" description="Basic and acidic residues" evidence="1">
    <location>
        <begin position="961"/>
        <end position="978"/>
    </location>
</feature>
<feature type="region of interest" description="Disordered" evidence="1">
    <location>
        <begin position="1151"/>
        <end position="1176"/>
    </location>
</feature>
<gene>
    <name evidence="2" type="ORF">EVAR_12970_1</name>
</gene>
<feature type="compositionally biased region" description="Basic and acidic residues" evidence="1">
    <location>
        <begin position="1789"/>
        <end position="1802"/>
    </location>
</feature>
<keyword evidence="3" id="KW-1185">Reference proteome</keyword>
<feature type="compositionally biased region" description="Polar residues" evidence="1">
    <location>
        <begin position="646"/>
        <end position="672"/>
    </location>
</feature>
<evidence type="ECO:0000256" key="1">
    <source>
        <dbReference type="SAM" id="MobiDB-lite"/>
    </source>
</evidence>
<feature type="compositionally biased region" description="Low complexity" evidence="1">
    <location>
        <begin position="983"/>
        <end position="995"/>
    </location>
</feature>
<feature type="compositionally biased region" description="Polar residues" evidence="1">
    <location>
        <begin position="996"/>
        <end position="1010"/>
    </location>
</feature>
<feature type="compositionally biased region" description="Polar residues" evidence="1">
    <location>
        <begin position="475"/>
        <end position="500"/>
    </location>
</feature>
<sequence>MEMKRVSSKERTKSQEDSDTEIVKRKEKQQLLFEAALKQTKTLISPVKDTMPPFPPPEDKILVKTEGDKIIIETKITSKAEDHVFIAKSPKKLDNKLGTKISRSFEDQKAINKNNNKINKSLEDKSSQSMEDTYNDTESLQKSPKTLSKKQEIKQQIEGKVVYQKGNSGIKSKSLDKKGDAHGDFQAKSKSLDKNYVTPIDISQNTNDKCAKQEIVKVEVHSSEKSDTMFDTTTQVAKDKTDDDSSLEWMTSSQQTVVENDTQTVIMERRKIDIINKQKQVSEQQKTIKSRSTQIISEVHEHKPEVSRLTSEEESLTEVSEMKACDESNLLNAFPYIDADSSSDNQENPESEVNIQARSKIIRAVSDDTTSTVDYEDYIGDFDANSSDSNKRNKGRKNIDAQNTFEESSASLVEFLKQESISQQFSETDTERDFKINREISKSNMNDLNLKWKNKIIVTPPQENSPTIENIPFIDSSTSKSNKSEPEQSGSSGSLNNDVSPSDLKLTDPKSLLATKSRRNELLKLNAERSRSSESTSWTSIEKDVSPSSANIKGSSIDDESSVSCSIARPLGISQDIEKLNKKDRECLEELKHAMEYGEDNLVSHHTLSSEQSKSNSKSPSPVPESGHIESPLSPRSPSKYVSIRESPTPTLEKQGQVDSQKAPTDSDSSSESIDKTVEPLLKTNIRKPGLEMIGKCVVEESESSQSATVSKTDMKKEIPVKTQKKTKISITISQEDNTTINYDDDGNALTSSTERELMKKRALRDSDQKSSSKSSVDTTTTTTPSKGSLSVDDSSSKRKGRLLDDQKSSSKSSMDSRGSLSVESRGSFETTESTSGSLGEAYRKGEELKPTWRPFFGASGSEGSSSIEEAWIPQDHEGYENLAMSRDAFEYNNQRLIEDFHTFSKHPPLSANTSKDSTEADFTDDLNDFPVNFIYPQTTQSSSDLVIGYGQNFGRTLSRISERSTNSEKTSADEDSTKACSRSESINEESMNSSDHQASLSSDPPSNANVAYISDTDRRTSAEMPDIPIDQTKISEMYADTKKDVDKVNKTIDIPLETKTSKDNAKPLSKTLVRSPSKHSSPSESQESEDWPLPELPPQVGVVDIEHPNVTKRKSSDQWPSPPSSLLETPIVEKVHIYYMSNEPERAMTVTIPDSHPKGNAQDSDDDSDTLNNDDYLDKEDMQLKSDPGDQIMNSEEIAAKTTKIIPYDESSYMVEPLDKHDKAFCLKQNVVPNYDKSCLSGTISKAACLNLDIGSCCTRHENKLSFNMKSSMEDKVIINQPTKSPTNHSPILDDDHLFTDDVFGTDSKSLSPDFDKGFSRGKYSYGSNNSDTSIDDLLSQTNVDDTIRAAKLSSGSTGTCKRCSYSSHSEEETSSFGTDLDGTVKIGLPPKKCTHSSHSEDTSICLSISEWSTGTNTVRQYANLSASESVSAVSIPKSEKSGSLMKPSEFSSSHGNVHKKSEQKLKASSQADPSSSSSFDKNSDKIKYDKLCSSETTISRKGVDSSSGTKSDSTLTLAQSISDWSASTSHTLVATAREDQVDDKCYDNAEQATTVEIKVDSENISQNADIHSTGLDIREPVLRLSAYATKIDKDKSSSISFSDKSDKSSSSSLSSLQKHGEGLLAFDQRFCKFSTPQDATHERYQKIPPKSYSYEEQGLRFPVKQTTRCLSEDSDYSKRFLVEPQNEIDIDIPSQLYSQEEKHSERYQSQDFSNFREDISNQYIRSDYKPLAKHASYDDKTLSKTQIKEYKSSHQYRNKPKSWSFHEHYLNSSDLPLVTVPELPSGHRDFQEKKVPERSSKTPLSRCSPYYSSSLSSESPPIQPLKVPVKKSILTRNVSMKSPPSGNDTDSSLDVIRDSRERMKTFRRKKQVTGTRKRQEKIHDVLEEDTTKSQCSSESDKLQGAKFLSVDDSIRRMESSECSDSYLPEIESGSSEMSKGDSKHYDNQEPVSYSEDDDHGDYANYKNDTYEGQQFPISITPAQFQGFGSSADEDEMGFPRFDRLGRLRHPYLDSQEPLYVSEDSPPRAGSYSSKSSRQSSLKKSKSGTSCRQGENVEKPIADTPVTCFREVTLWHIQIQNYLKGKDEYEQYRGSPYPERYEIESGIFQTEDCYPQYEQDTTGDDNGSGKEGNDSLQEIQYTRNLDERFSLNNVERFYSSHYVDSQASSDSPEQKFDVSTLPPPLCSDDENDVNE</sequence>
<feature type="region of interest" description="Disordered" evidence="1">
    <location>
        <begin position="2163"/>
        <end position="2196"/>
    </location>
</feature>
<evidence type="ECO:0000313" key="2">
    <source>
        <dbReference type="EMBL" id="GBP18509.1"/>
    </source>
</evidence>
<dbReference type="GO" id="GO:0005085">
    <property type="term" value="F:guanyl-nucleotide exchange factor activity"/>
    <property type="evidence" value="ECO:0007669"/>
    <property type="project" value="TreeGrafter"/>
</dbReference>
<dbReference type="InterPro" id="IPR051835">
    <property type="entry name" value="RAC1-GEF"/>
</dbReference>
<dbReference type="STRING" id="151549.A0A4C1TWV3"/>
<feature type="region of interest" description="Disordered" evidence="1">
    <location>
        <begin position="599"/>
        <end position="683"/>
    </location>
</feature>
<feature type="region of interest" description="Disordered" evidence="1">
    <location>
        <begin position="1430"/>
        <end position="1485"/>
    </location>
</feature>